<evidence type="ECO:0000259" key="8">
    <source>
        <dbReference type="PROSITE" id="PS50850"/>
    </source>
</evidence>
<dbReference type="InterPro" id="IPR020846">
    <property type="entry name" value="MFS_dom"/>
</dbReference>
<dbReference type="InterPro" id="IPR011701">
    <property type="entry name" value="MFS"/>
</dbReference>
<organism evidence="9 10">
    <name type="scientific">Paraclostridium bifermentans</name>
    <name type="common">Clostridium bifermentans</name>
    <dbReference type="NCBI Taxonomy" id="1490"/>
    <lineage>
        <taxon>Bacteria</taxon>
        <taxon>Bacillati</taxon>
        <taxon>Bacillota</taxon>
        <taxon>Clostridia</taxon>
        <taxon>Peptostreptococcales</taxon>
        <taxon>Peptostreptococcaceae</taxon>
        <taxon>Paraclostridium</taxon>
    </lineage>
</organism>
<feature type="transmembrane region" description="Helical" evidence="7">
    <location>
        <begin position="52"/>
        <end position="70"/>
    </location>
</feature>
<evidence type="ECO:0000313" key="9">
    <source>
        <dbReference type="EMBL" id="WGX75095.1"/>
    </source>
</evidence>
<dbReference type="Gene3D" id="1.20.1250.20">
    <property type="entry name" value="MFS general substrate transporter like domains"/>
    <property type="match status" value="1"/>
</dbReference>
<sequence length="171" mass="18656">MGINNLLKTYEGLSKEVYVLFIGRIVNSLGAFVHPLMALILTQKIGLSVSEAGIFITILSAFQAPAMIFGGKLADTIGRKKVIIICQFLGALTLIACGFMKPSITMAKIMILSSCLYSISSPAFEALNADITTYKNRKASYSLLYMGSNIGFCIGPILGDFYMKITYHLYL</sequence>
<evidence type="ECO:0000256" key="3">
    <source>
        <dbReference type="ARBA" id="ARBA00022475"/>
    </source>
</evidence>
<name>A0ABY8R0P8_PARBF</name>
<keyword evidence="4 7" id="KW-0812">Transmembrane</keyword>
<evidence type="ECO:0000256" key="2">
    <source>
        <dbReference type="ARBA" id="ARBA00022448"/>
    </source>
</evidence>
<comment type="subcellular location">
    <subcellularLocation>
        <location evidence="1">Cell membrane</location>
        <topology evidence="1">Multi-pass membrane protein</topology>
    </subcellularLocation>
</comment>
<feature type="domain" description="Major facilitator superfamily (MFS) profile" evidence="8">
    <location>
        <begin position="16"/>
        <end position="171"/>
    </location>
</feature>
<dbReference type="SUPFAM" id="SSF103473">
    <property type="entry name" value="MFS general substrate transporter"/>
    <property type="match status" value="1"/>
</dbReference>
<evidence type="ECO:0000256" key="7">
    <source>
        <dbReference type="SAM" id="Phobius"/>
    </source>
</evidence>
<dbReference type="InterPro" id="IPR050171">
    <property type="entry name" value="MFS_Transporters"/>
</dbReference>
<gene>
    <name evidence="9" type="ORF">QJS64_13535</name>
</gene>
<dbReference type="InterPro" id="IPR036259">
    <property type="entry name" value="MFS_trans_sf"/>
</dbReference>
<evidence type="ECO:0000313" key="10">
    <source>
        <dbReference type="Proteomes" id="UP001239169"/>
    </source>
</evidence>
<dbReference type="Proteomes" id="UP001239169">
    <property type="component" value="Chromosome"/>
</dbReference>
<reference evidence="9 10" key="1">
    <citation type="submission" date="2023-04" db="EMBL/GenBank/DDBJ databases">
        <title>Bacteria Genome Submission.</title>
        <authorList>
            <person name="Isaac P."/>
        </authorList>
    </citation>
    <scope>NUCLEOTIDE SEQUENCE [LARGE SCALE GENOMIC DNA]</scope>
    <source>
        <strain evidence="9 10">SampleS7P1</strain>
    </source>
</reference>
<feature type="transmembrane region" description="Helical" evidence="7">
    <location>
        <begin position="82"/>
        <end position="100"/>
    </location>
</feature>
<evidence type="ECO:0000256" key="6">
    <source>
        <dbReference type="ARBA" id="ARBA00023136"/>
    </source>
</evidence>
<keyword evidence="3" id="KW-1003">Cell membrane</keyword>
<keyword evidence="5 7" id="KW-1133">Transmembrane helix</keyword>
<dbReference type="PROSITE" id="PS50850">
    <property type="entry name" value="MFS"/>
    <property type="match status" value="1"/>
</dbReference>
<dbReference type="PANTHER" id="PTHR23517">
    <property type="entry name" value="RESISTANCE PROTEIN MDTM, PUTATIVE-RELATED-RELATED"/>
    <property type="match status" value="1"/>
</dbReference>
<evidence type="ECO:0000256" key="1">
    <source>
        <dbReference type="ARBA" id="ARBA00004651"/>
    </source>
</evidence>
<accession>A0ABY8R0P8</accession>
<keyword evidence="6 7" id="KW-0472">Membrane</keyword>
<protein>
    <submittedName>
        <fullName evidence="9">MFS transporter</fullName>
    </submittedName>
</protein>
<evidence type="ECO:0000256" key="4">
    <source>
        <dbReference type="ARBA" id="ARBA00022692"/>
    </source>
</evidence>
<feature type="transmembrane region" description="Helical" evidence="7">
    <location>
        <begin position="17"/>
        <end position="40"/>
    </location>
</feature>
<feature type="transmembrane region" description="Helical" evidence="7">
    <location>
        <begin position="143"/>
        <end position="163"/>
    </location>
</feature>
<dbReference type="PANTHER" id="PTHR23517:SF2">
    <property type="entry name" value="MULTIDRUG RESISTANCE PROTEIN MDTH"/>
    <property type="match status" value="1"/>
</dbReference>
<dbReference type="Pfam" id="PF07690">
    <property type="entry name" value="MFS_1"/>
    <property type="match status" value="1"/>
</dbReference>
<keyword evidence="10" id="KW-1185">Reference proteome</keyword>
<proteinExistence type="predicted"/>
<keyword evidence="2" id="KW-0813">Transport</keyword>
<evidence type="ECO:0000256" key="5">
    <source>
        <dbReference type="ARBA" id="ARBA00022989"/>
    </source>
</evidence>
<dbReference type="EMBL" id="CP124685">
    <property type="protein sequence ID" value="WGX75095.1"/>
    <property type="molecule type" value="Genomic_DNA"/>
</dbReference>